<evidence type="ECO:0000313" key="2">
    <source>
        <dbReference type="Proteomes" id="UP000029040"/>
    </source>
</evidence>
<protein>
    <submittedName>
        <fullName evidence="1">Uncharacterized protein</fullName>
    </submittedName>
</protein>
<dbReference type="RefSeq" id="WP_238556884.1">
    <property type="nucleotide sequence ID" value="NZ_JDTM01000007.1"/>
</dbReference>
<evidence type="ECO:0000313" key="1">
    <source>
        <dbReference type="EMBL" id="KFI89169.1"/>
    </source>
</evidence>
<dbReference type="AlphaFoldDB" id="A0A087D0W9"/>
<sequence>MATRTPARTGKRRKRKLSEKQRRIYRRRRIVVGVVLVLVLALAGFCVYSIGRGAFAVGALVAGHDVGIARKAVPDPTPSTGVRDCVEDSISLELSTTTQTVPVGGSIDFAAGIVYSGTVSCLIDGSDANRVLTITSGDDQIWRSDSCPVESRMLMMAQGDEDIQTMRWNTNRSGEGCVDDADLPKVAAGTYMAQLSLKDHPEVVSQQVPFVVQ</sequence>
<comment type="caution">
    <text evidence="1">The sequence shown here is derived from an EMBL/GenBank/DDBJ whole genome shotgun (WGS) entry which is preliminary data.</text>
</comment>
<accession>A0A087D0W9</accession>
<reference evidence="1 2" key="1">
    <citation type="submission" date="2014-03" db="EMBL/GenBank/DDBJ databases">
        <title>Genomics of Bifidobacteria.</title>
        <authorList>
            <person name="Ventura M."/>
            <person name="Milani C."/>
            <person name="Lugli G.A."/>
        </authorList>
    </citation>
    <scope>NUCLEOTIDE SEQUENCE [LARGE SCALE GENOMIC DNA]</scope>
    <source>
        <strain evidence="1 2">LMG 14934</strain>
    </source>
</reference>
<gene>
    <name evidence="1" type="ORF">BSAE_0634</name>
</gene>
<dbReference type="EMBL" id="JGZM01000001">
    <property type="protein sequence ID" value="KFI89169.1"/>
    <property type="molecule type" value="Genomic_DNA"/>
</dbReference>
<proteinExistence type="predicted"/>
<organism evidence="1 2">
    <name type="scientific">Bifidobacterium pullorum subsp. saeculare DSM 6531 = LMG 14934</name>
    <dbReference type="NCBI Taxonomy" id="1437611"/>
    <lineage>
        <taxon>Bacteria</taxon>
        <taxon>Bacillati</taxon>
        <taxon>Actinomycetota</taxon>
        <taxon>Actinomycetes</taxon>
        <taxon>Bifidobacteriales</taxon>
        <taxon>Bifidobacteriaceae</taxon>
        <taxon>Bifidobacterium</taxon>
    </lineage>
</organism>
<dbReference type="Proteomes" id="UP000029040">
    <property type="component" value="Unassembled WGS sequence"/>
</dbReference>
<name>A0A087D0W9_9BIFI</name>